<accession>A0A4U3LGA8</accession>
<dbReference type="SUPFAM" id="SSF51735">
    <property type="entry name" value="NAD(P)-binding Rossmann-fold domains"/>
    <property type="match status" value="1"/>
</dbReference>
<dbReference type="InterPro" id="IPR036291">
    <property type="entry name" value="NAD(P)-bd_dom_sf"/>
</dbReference>
<evidence type="ECO:0000313" key="1">
    <source>
        <dbReference type="EMBL" id="TKK74588.1"/>
    </source>
</evidence>
<comment type="caution">
    <text evidence="1">The sequence shown here is derived from an EMBL/GenBank/DDBJ whole genome shotgun (WGS) entry which is preliminary data.</text>
</comment>
<dbReference type="AlphaFoldDB" id="A0A4U3LGA8"/>
<dbReference type="InterPro" id="IPR023401">
    <property type="entry name" value="ODC_N"/>
</dbReference>
<dbReference type="EMBL" id="SZPZ01000006">
    <property type="protein sequence ID" value="TKK74588.1"/>
    <property type="molecule type" value="Genomic_DNA"/>
</dbReference>
<gene>
    <name evidence="1" type="ORF">FDA38_38190</name>
</gene>
<dbReference type="PANTHER" id="PTHR13812">
    <property type="entry name" value="KETIMINE REDUCTASE MU-CRYSTALLIN"/>
    <property type="match status" value="1"/>
</dbReference>
<dbReference type="Proteomes" id="UP000305836">
    <property type="component" value="Unassembled WGS sequence"/>
</dbReference>
<dbReference type="PANTHER" id="PTHR13812:SF19">
    <property type="entry name" value="KETIMINE REDUCTASE MU-CRYSTALLIN"/>
    <property type="match status" value="1"/>
</dbReference>
<organism evidence="1 2">
    <name type="scientific">Kribbella jiaozuonensis</name>
    <dbReference type="NCBI Taxonomy" id="2575441"/>
    <lineage>
        <taxon>Bacteria</taxon>
        <taxon>Bacillati</taxon>
        <taxon>Actinomycetota</taxon>
        <taxon>Actinomycetes</taxon>
        <taxon>Propionibacteriales</taxon>
        <taxon>Kribbellaceae</taxon>
        <taxon>Kribbella</taxon>
    </lineage>
</organism>
<dbReference type="Pfam" id="PF02423">
    <property type="entry name" value="OCD_Mu_crystall"/>
    <property type="match status" value="1"/>
</dbReference>
<keyword evidence="2" id="KW-1185">Reference proteome</keyword>
<dbReference type="RefSeq" id="WP_137259030.1">
    <property type="nucleotide sequence ID" value="NZ_JBHSPQ010000007.1"/>
</dbReference>
<protein>
    <submittedName>
        <fullName evidence="1">Ornithine cyclodeaminase family protein</fullName>
    </submittedName>
</protein>
<dbReference type="InterPro" id="IPR003462">
    <property type="entry name" value="ODC_Mu_crystall"/>
</dbReference>
<reference evidence="1 2" key="1">
    <citation type="submission" date="2019-04" db="EMBL/GenBank/DDBJ databases">
        <title>Kribbella sp. NEAU-THZ 27 nov., a novel actinomycete isolated from soil.</title>
        <authorList>
            <person name="Duan L."/>
        </authorList>
    </citation>
    <scope>NUCLEOTIDE SEQUENCE [LARGE SCALE GENOMIC DNA]</scope>
    <source>
        <strain evidence="2">NEAU-THZ27</strain>
    </source>
</reference>
<evidence type="ECO:0000313" key="2">
    <source>
        <dbReference type="Proteomes" id="UP000305836"/>
    </source>
</evidence>
<sequence>MVTILTDADIRARLRPGDAVAWMREAVLAAHAGRLHTPPRVSTELGGGRLVFTTGALEGEWYGYRSYDSFDTDPGQQVVVLHDWGSGEVRGIAVGNELGPRRVGAIGGVAFDALADPTATTLALIGTGTQAFTQLWAIGAVRRLSSVRVFGRDRERRIAFARRASGDLGLPVTAVESARDAVEGADVVVLATNSPVPVIEPAWVKDGAFVTTLGPKQVGRAEFGAELVDRADLVVTDSVAQTAAYDPPFVLAGTPQQERLMSLGAAIADNVTGRTVLFCSVGLAGTEAYLLAKLLS</sequence>
<dbReference type="Gene3D" id="3.40.50.720">
    <property type="entry name" value="NAD(P)-binding Rossmann-like Domain"/>
    <property type="match status" value="1"/>
</dbReference>
<name>A0A4U3LGA8_9ACTN</name>
<dbReference type="GO" id="GO:0005737">
    <property type="term" value="C:cytoplasm"/>
    <property type="evidence" value="ECO:0007669"/>
    <property type="project" value="TreeGrafter"/>
</dbReference>
<dbReference type="Gene3D" id="3.30.1780.10">
    <property type="entry name" value="ornithine cyclodeaminase, domain 1"/>
    <property type="match status" value="1"/>
</dbReference>
<proteinExistence type="predicted"/>
<dbReference type="OrthoDB" id="9809203at2"/>